<dbReference type="InterPro" id="IPR011010">
    <property type="entry name" value="DNA_brk_join_enz"/>
</dbReference>
<keyword evidence="1 2" id="KW-0238">DNA-binding</keyword>
<name>A0ABV7SC71_9ACTN</name>
<accession>A0ABV7SC71</accession>
<evidence type="ECO:0000313" key="4">
    <source>
        <dbReference type="EMBL" id="MFC3574532.1"/>
    </source>
</evidence>
<gene>
    <name evidence="4" type="ORF">ACFOZ0_14870</name>
</gene>
<evidence type="ECO:0000256" key="2">
    <source>
        <dbReference type="PROSITE-ProRule" id="PRU01248"/>
    </source>
</evidence>
<evidence type="ECO:0000313" key="5">
    <source>
        <dbReference type="Proteomes" id="UP001595701"/>
    </source>
</evidence>
<evidence type="ECO:0000259" key="3">
    <source>
        <dbReference type="PROSITE" id="PS51900"/>
    </source>
</evidence>
<dbReference type="Proteomes" id="UP001595701">
    <property type="component" value="Unassembled WGS sequence"/>
</dbReference>
<sequence length="243" mass="26355">MTGRLTSAYTSLRVPPEDLLDVLCALVGRPSPLAAPQPVRRVYGQVLQVAGSLPQGALQPGDVSAAMRDGSVTLDDYVTRYWQAGVRGAPGTVKRIDERVRLHIRPHLGTVPLRDITPAVLRGYIAALEGECAPRYARQILTSLWNIFETAIDDKRLVRNPMRAQVGALAEGAVSAHSHHDIRRRGAVDALLSRSARAVTAGWWARHRFSPAALSAASGGRARPREALTRALVGRLLRASPYV</sequence>
<dbReference type="InterPro" id="IPR053876">
    <property type="entry name" value="Phage_int_M"/>
</dbReference>
<keyword evidence="5" id="KW-1185">Reference proteome</keyword>
<dbReference type="InterPro" id="IPR044068">
    <property type="entry name" value="CB"/>
</dbReference>
<dbReference type="PROSITE" id="PS51900">
    <property type="entry name" value="CB"/>
    <property type="match status" value="1"/>
</dbReference>
<dbReference type="Pfam" id="PF22022">
    <property type="entry name" value="Phage_int_M"/>
    <property type="match status" value="1"/>
</dbReference>
<dbReference type="InterPro" id="IPR010998">
    <property type="entry name" value="Integrase_recombinase_N"/>
</dbReference>
<reference evidence="5" key="1">
    <citation type="journal article" date="2019" name="Int. J. Syst. Evol. Microbiol.">
        <title>The Global Catalogue of Microorganisms (GCM) 10K type strain sequencing project: providing services to taxonomists for standard genome sequencing and annotation.</title>
        <authorList>
            <consortium name="The Broad Institute Genomics Platform"/>
            <consortium name="The Broad Institute Genome Sequencing Center for Infectious Disease"/>
            <person name="Wu L."/>
            <person name="Ma J."/>
        </authorList>
    </citation>
    <scope>NUCLEOTIDE SEQUENCE [LARGE SCALE GENOMIC DNA]</scope>
    <source>
        <strain evidence="5">CGMCC 4.7035</strain>
    </source>
</reference>
<dbReference type="RefSeq" id="WP_310769583.1">
    <property type="nucleotide sequence ID" value="NZ_JBHRWR010000009.1"/>
</dbReference>
<dbReference type="Gene3D" id="1.10.150.130">
    <property type="match status" value="1"/>
</dbReference>
<dbReference type="SUPFAM" id="SSF56349">
    <property type="entry name" value="DNA breaking-rejoining enzymes"/>
    <property type="match status" value="1"/>
</dbReference>
<comment type="caution">
    <text evidence="4">The sequence shown here is derived from an EMBL/GenBank/DDBJ whole genome shotgun (WGS) entry which is preliminary data.</text>
</comment>
<dbReference type="EMBL" id="JBHRWR010000009">
    <property type="protein sequence ID" value="MFC3574532.1"/>
    <property type="molecule type" value="Genomic_DNA"/>
</dbReference>
<proteinExistence type="predicted"/>
<evidence type="ECO:0000256" key="1">
    <source>
        <dbReference type="ARBA" id="ARBA00023125"/>
    </source>
</evidence>
<feature type="domain" description="Core-binding (CB)" evidence="3">
    <location>
        <begin position="72"/>
        <end position="152"/>
    </location>
</feature>
<protein>
    <recommendedName>
        <fullName evidence="3">Core-binding (CB) domain-containing protein</fullName>
    </recommendedName>
</protein>
<organism evidence="4 5">
    <name type="scientific">Streptomyces yaanensis</name>
    <dbReference type="NCBI Taxonomy" id="1142239"/>
    <lineage>
        <taxon>Bacteria</taxon>
        <taxon>Bacillati</taxon>
        <taxon>Actinomycetota</taxon>
        <taxon>Actinomycetes</taxon>
        <taxon>Kitasatosporales</taxon>
        <taxon>Streptomycetaceae</taxon>
        <taxon>Streptomyces</taxon>
    </lineage>
</organism>